<dbReference type="EMBL" id="KQ992522">
    <property type="protein sequence ID" value="KZV50217.1"/>
    <property type="molecule type" value="Genomic_DNA"/>
</dbReference>
<organism evidence="2 3">
    <name type="scientific">Dorcoceras hygrometricum</name>
    <dbReference type="NCBI Taxonomy" id="472368"/>
    <lineage>
        <taxon>Eukaryota</taxon>
        <taxon>Viridiplantae</taxon>
        <taxon>Streptophyta</taxon>
        <taxon>Embryophyta</taxon>
        <taxon>Tracheophyta</taxon>
        <taxon>Spermatophyta</taxon>
        <taxon>Magnoliopsida</taxon>
        <taxon>eudicotyledons</taxon>
        <taxon>Gunneridae</taxon>
        <taxon>Pentapetalae</taxon>
        <taxon>asterids</taxon>
        <taxon>lamiids</taxon>
        <taxon>Lamiales</taxon>
        <taxon>Gesneriaceae</taxon>
        <taxon>Didymocarpoideae</taxon>
        <taxon>Trichosporeae</taxon>
        <taxon>Loxocarpinae</taxon>
        <taxon>Dorcoceras</taxon>
    </lineage>
</organism>
<feature type="compositionally biased region" description="Low complexity" evidence="1">
    <location>
        <begin position="95"/>
        <end position="111"/>
    </location>
</feature>
<proteinExistence type="predicted"/>
<gene>
    <name evidence="2" type="ORF">F511_25618</name>
</gene>
<feature type="region of interest" description="Disordered" evidence="1">
    <location>
        <begin position="76"/>
        <end position="111"/>
    </location>
</feature>
<evidence type="ECO:0000256" key="1">
    <source>
        <dbReference type="SAM" id="MobiDB-lite"/>
    </source>
</evidence>
<evidence type="ECO:0000313" key="2">
    <source>
        <dbReference type="EMBL" id="KZV50217.1"/>
    </source>
</evidence>
<name>A0A2Z7CW38_9LAMI</name>
<sequence length="111" mass="12091">MTNQPDQVQHRSVLTQLSSDLKAGTSLEKHHGTLPLTACAHQQISPATAHNSVCALNSSSAQLSSRVRRFSPKISEELGQILPDLTNKTGHNKYRSNSSQQRTSSRTGQLT</sequence>
<accession>A0A2Z7CW38</accession>
<protein>
    <submittedName>
        <fullName evidence="2">Uncharacterized protein</fullName>
    </submittedName>
</protein>
<dbReference type="AlphaFoldDB" id="A0A2Z7CW38"/>
<dbReference type="Proteomes" id="UP000250235">
    <property type="component" value="Unassembled WGS sequence"/>
</dbReference>
<keyword evidence="3" id="KW-1185">Reference proteome</keyword>
<evidence type="ECO:0000313" key="3">
    <source>
        <dbReference type="Proteomes" id="UP000250235"/>
    </source>
</evidence>
<reference evidence="2 3" key="1">
    <citation type="journal article" date="2015" name="Proc. Natl. Acad. Sci. U.S.A.">
        <title>The resurrection genome of Boea hygrometrica: A blueprint for survival of dehydration.</title>
        <authorList>
            <person name="Xiao L."/>
            <person name="Yang G."/>
            <person name="Zhang L."/>
            <person name="Yang X."/>
            <person name="Zhao S."/>
            <person name="Ji Z."/>
            <person name="Zhou Q."/>
            <person name="Hu M."/>
            <person name="Wang Y."/>
            <person name="Chen M."/>
            <person name="Xu Y."/>
            <person name="Jin H."/>
            <person name="Xiao X."/>
            <person name="Hu G."/>
            <person name="Bao F."/>
            <person name="Hu Y."/>
            <person name="Wan P."/>
            <person name="Li L."/>
            <person name="Deng X."/>
            <person name="Kuang T."/>
            <person name="Xiang C."/>
            <person name="Zhu J.K."/>
            <person name="Oliver M.J."/>
            <person name="He Y."/>
        </authorList>
    </citation>
    <scope>NUCLEOTIDE SEQUENCE [LARGE SCALE GENOMIC DNA]</scope>
    <source>
        <strain evidence="3">cv. XS01</strain>
    </source>
</reference>